<dbReference type="GO" id="GO:0003700">
    <property type="term" value="F:DNA-binding transcription factor activity"/>
    <property type="evidence" value="ECO:0007669"/>
    <property type="project" value="TreeGrafter"/>
</dbReference>
<dbReference type="InterPro" id="IPR009057">
    <property type="entry name" value="Homeodomain-like_sf"/>
</dbReference>
<dbReference type="PROSITE" id="PS50977">
    <property type="entry name" value="HTH_TETR_2"/>
    <property type="match status" value="1"/>
</dbReference>
<sequence length="250" mass="26178">MTEQGSQRDETRARIVEVAGSMLRERGAAAVTTRAVADGAGVQAPTIYRLFGDKDGLLEAVAEHAMATFSAMKADAVRAARDEATDPVEDLRTGWSMTIGFGLANPDLFVLLSDPERGRRSAAARAGTALLAERIRRVAEAGRLAVPEHRAVELVHAAGTGAVLAILAAPADERDPSLADDVLDAVLGRILVPSRPTRDDGGAAPGGRGRGTDAVTSAAITLRAAAPRLDRLSAAERTMLAEWLDRIAAD</sequence>
<dbReference type="AlphaFoldDB" id="A0A9Q9P920"/>
<dbReference type="PANTHER" id="PTHR30055:SF209">
    <property type="entry name" value="POSSIBLE TRANSCRIPTIONAL REGULATORY PROTEIN (PROBABLY TETR-FAMILY)"/>
    <property type="match status" value="1"/>
</dbReference>
<dbReference type="SUPFAM" id="SSF46689">
    <property type="entry name" value="Homeodomain-like"/>
    <property type="match status" value="1"/>
</dbReference>
<dbReference type="PANTHER" id="PTHR30055">
    <property type="entry name" value="HTH-TYPE TRANSCRIPTIONAL REGULATOR RUTR"/>
    <property type="match status" value="1"/>
</dbReference>
<dbReference type="GO" id="GO:0000976">
    <property type="term" value="F:transcription cis-regulatory region binding"/>
    <property type="evidence" value="ECO:0007669"/>
    <property type="project" value="TreeGrafter"/>
</dbReference>
<dbReference type="Proteomes" id="UP001062223">
    <property type="component" value="Chromosome"/>
</dbReference>
<dbReference type="InterPro" id="IPR050109">
    <property type="entry name" value="HTH-type_TetR-like_transc_reg"/>
</dbReference>
<reference evidence="4" key="1">
    <citation type="submission" date="2022-09" db="EMBL/GenBank/DDBJ databases">
        <title>Taxonomy of Curtobacterium flaccumfaciens.</title>
        <authorList>
            <person name="Osdaghi E."/>
            <person name="Taghavi S.M."/>
            <person name="Hamidizade M."/>
            <person name="Abachi H."/>
            <person name="Fazliarab A."/>
            <person name="Baeyen S."/>
            <person name="Portier P."/>
            <person name="Van Vaerenbergh J."/>
            <person name="Jacques M.-A."/>
        </authorList>
    </citation>
    <scope>NUCLEOTIDE SEQUENCE</scope>
    <source>
        <strain evidence="4">AGQB46</strain>
    </source>
</reference>
<evidence type="ECO:0000256" key="2">
    <source>
        <dbReference type="PROSITE-ProRule" id="PRU00335"/>
    </source>
</evidence>
<evidence type="ECO:0000256" key="1">
    <source>
        <dbReference type="ARBA" id="ARBA00023125"/>
    </source>
</evidence>
<dbReference type="Gene3D" id="1.10.357.10">
    <property type="entry name" value="Tetracycline Repressor, domain 2"/>
    <property type="match status" value="1"/>
</dbReference>
<dbReference type="Pfam" id="PF00440">
    <property type="entry name" value="TetR_N"/>
    <property type="match status" value="1"/>
</dbReference>
<gene>
    <name evidence="4" type="ORF">OE229_03020</name>
</gene>
<feature type="DNA-binding region" description="H-T-H motif" evidence="2">
    <location>
        <begin position="32"/>
        <end position="51"/>
    </location>
</feature>
<dbReference type="KEGG" id="cpoi:OE229_03020"/>
<evidence type="ECO:0000313" key="4">
    <source>
        <dbReference type="EMBL" id="UYC81450.1"/>
    </source>
</evidence>
<evidence type="ECO:0000259" key="3">
    <source>
        <dbReference type="PROSITE" id="PS50977"/>
    </source>
</evidence>
<evidence type="ECO:0000313" key="5">
    <source>
        <dbReference type="Proteomes" id="UP001062223"/>
    </source>
</evidence>
<organism evidence="4 5">
    <name type="scientific">Curtobacterium poinsettiae</name>
    <dbReference type="NCBI Taxonomy" id="159612"/>
    <lineage>
        <taxon>Bacteria</taxon>
        <taxon>Bacillati</taxon>
        <taxon>Actinomycetota</taxon>
        <taxon>Actinomycetes</taxon>
        <taxon>Micrococcales</taxon>
        <taxon>Microbacteriaceae</taxon>
        <taxon>Curtobacterium</taxon>
    </lineage>
</organism>
<protein>
    <submittedName>
        <fullName evidence="4">TetR/AcrR family transcriptional regulator</fullName>
    </submittedName>
</protein>
<dbReference type="InterPro" id="IPR001647">
    <property type="entry name" value="HTH_TetR"/>
</dbReference>
<keyword evidence="1 2" id="KW-0238">DNA-binding</keyword>
<dbReference type="EMBL" id="CP106879">
    <property type="protein sequence ID" value="UYC81450.1"/>
    <property type="molecule type" value="Genomic_DNA"/>
</dbReference>
<dbReference type="PRINTS" id="PR00455">
    <property type="entry name" value="HTHTETR"/>
</dbReference>
<proteinExistence type="predicted"/>
<feature type="domain" description="HTH tetR-type" evidence="3">
    <location>
        <begin position="9"/>
        <end position="69"/>
    </location>
</feature>
<accession>A0A9Q9P920</accession>
<dbReference type="RefSeq" id="WP_262139685.1">
    <property type="nucleotide sequence ID" value="NZ_CP106879.1"/>
</dbReference>
<name>A0A9Q9P920_9MICO</name>